<dbReference type="EMBL" id="LK028582">
    <property type="protein sequence ID" value="CDS20940.1"/>
    <property type="molecule type" value="Genomic_DNA"/>
</dbReference>
<keyword evidence="1" id="KW-0687">Ribonucleoprotein</keyword>
<evidence type="ECO:0000313" key="1">
    <source>
        <dbReference type="EMBL" id="CDS20940.1"/>
    </source>
</evidence>
<proteinExistence type="predicted"/>
<evidence type="ECO:0000313" key="3">
    <source>
        <dbReference type="WBParaSite" id="EgrG_000530000"/>
    </source>
</evidence>
<reference evidence="1" key="2">
    <citation type="submission" date="2014-06" db="EMBL/GenBank/DDBJ databases">
        <authorList>
            <person name="Aslett M."/>
        </authorList>
    </citation>
    <scope>NUCLEOTIDE SEQUENCE</scope>
</reference>
<dbReference type="AlphaFoldDB" id="A0A068WTJ4"/>
<accession>A0A068WTJ4</accession>
<evidence type="ECO:0000313" key="2">
    <source>
        <dbReference type="Proteomes" id="UP000492820"/>
    </source>
</evidence>
<gene>
    <name evidence="1" type="ORF">EgrG_000530000</name>
</gene>
<reference evidence="1 2" key="1">
    <citation type="journal article" date="2013" name="Nature">
        <title>The genomes of four tapeworm species reveal adaptations to parasitism.</title>
        <authorList>
            <person name="Tsai I.J."/>
            <person name="Zarowiecki M."/>
            <person name="Holroyd N."/>
            <person name="Garciarrubio A."/>
            <person name="Sanchez-Flores A."/>
            <person name="Brooks K.L."/>
            <person name="Tracey A."/>
            <person name="Bobes R.J."/>
            <person name="Fragoso G."/>
            <person name="Sciutto E."/>
            <person name="Aslett M."/>
            <person name="Beasley H."/>
            <person name="Bennett H.M."/>
            <person name="Cai J."/>
            <person name="Camicia F."/>
            <person name="Clark R."/>
            <person name="Cucher M."/>
            <person name="De Silva N."/>
            <person name="Day T.A."/>
            <person name="Deplazes P."/>
            <person name="Estrada K."/>
            <person name="Fernandez C."/>
            <person name="Holland P.W."/>
            <person name="Hou J."/>
            <person name="Hu S."/>
            <person name="Huckvale T."/>
            <person name="Hung S.S."/>
            <person name="Kamenetzky L."/>
            <person name="Keane J.A."/>
            <person name="Kiss F."/>
            <person name="Koziol U."/>
            <person name="Lambert O."/>
            <person name="Liu K."/>
            <person name="Luo X."/>
            <person name="Luo Y."/>
            <person name="Macchiaroli N."/>
            <person name="Nichol S."/>
            <person name="Paps J."/>
            <person name="Parkinson J."/>
            <person name="Pouchkina-Stantcheva N."/>
            <person name="Riddiford N."/>
            <person name="Rosenzvit M."/>
            <person name="Salinas G."/>
            <person name="Wasmuth J.D."/>
            <person name="Zamanian M."/>
            <person name="Zheng Y."/>
            <person name="Cai X."/>
            <person name="Soberon X."/>
            <person name="Olson P.D."/>
            <person name="Laclette J.P."/>
            <person name="Brehm K."/>
            <person name="Berriman M."/>
            <person name="Garciarrubio A."/>
            <person name="Bobes R.J."/>
            <person name="Fragoso G."/>
            <person name="Sanchez-Flores A."/>
            <person name="Estrada K."/>
            <person name="Cevallos M.A."/>
            <person name="Morett E."/>
            <person name="Gonzalez V."/>
            <person name="Portillo T."/>
            <person name="Ochoa-Leyva A."/>
            <person name="Jose M.V."/>
            <person name="Sciutto E."/>
            <person name="Landa A."/>
            <person name="Jimenez L."/>
            <person name="Valdes V."/>
            <person name="Carrero J.C."/>
            <person name="Larralde C."/>
            <person name="Morales-Montor J."/>
            <person name="Limon-Lason J."/>
            <person name="Soberon X."/>
            <person name="Laclette J.P."/>
        </authorList>
    </citation>
    <scope>NUCLEOTIDE SEQUENCE [LARGE SCALE GENOMIC DNA]</scope>
</reference>
<keyword evidence="1" id="KW-0689">Ribosomal protein</keyword>
<sequence length="181" mass="20118">MAQKASPSSERATEGIRDLNVADPSWRIGWIWSFVRFRDLIQDGELRRPSCVPIDGSDYSKAGGLAQLIGCCKMGRTNRKRPQRTSKKPIKKQMRKKQSAIVQRCIQALDSNAHRFRKKVSEPLEPSVTKPPDGSLKHFKPIQIKTAENAGLLDVATLLGSKFHLGESDSSEGKGNLESHP</sequence>
<dbReference type="GO" id="GO:0005840">
    <property type="term" value="C:ribosome"/>
    <property type="evidence" value="ECO:0007669"/>
    <property type="project" value="UniProtKB-KW"/>
</dbReference>
<name>A0A068WTJ4_ECHGR</name>
<organism evidence="1">
    <name type="scientific">Echinococcus granulosus</name>
    <name type="common">Hydatid tapeworm</name>
    <dbReference type="NCBI Taxonomy" id="6210"/>
    <lineage>
        <taxon>Eukaryota</taxon>
        <taxon>Metazoa</taxon>
        <taxon>Spiralia</taxon>
        <taxon>Lophotrochozoa</taxon>
        <taxon>Platyhelminthes</taxon>
        <taxon>Cestoda</taxon>
        <taxon>Eucestoda</taxon>
        <taxon>Cyclophyllidea</taxon>
        <taxon>Taeniidae</taxon>
        <taxon>Echinococcus</taxon>
        <taxon>Echinococcus granulosus group</taxon>
    </lineage>
</organism>
<reference evidence="3" key="3">
    <citation type="submission" date="2020-10" db="UniProtKB">
        <authorList>
            <consortium name="WormBaseParasite"/>
        </authorList>
    </citation>
    <scope>IDENTIFICATION</scope>
</reference>
<dbReference type="WBParaSite" id="EgrG_000530000">
    <property type="protein sequence ID" value="EgrG_000530000"/>
    <property type="gene ID" value="EgrG_000530000"/>
</dbReference>
<protein>
    <submittedName>
        <fullName evidence="1 3">Ribosomal protein S2</fullName>
    </submittedName>
</protein>
<dbReference type="Proteomes" id="UP000492820">
    <property type="component" value="Unassembled WGS sequence"/>
</dbReference>